<proteinExistence type="predicted"/>
<reference evidence="3" key="1">
    <citation type="submission" date="2016-10" db="EMBL/GenBank/DDBJ databases">
        <authorList>
            <person name="Varghese N."/>
            <person name="Submissions S."/>
        </authorList>
    </citation>
    <scope>NUCLEOTIDE SEQUENCE [LARGE SCALE GENOMIC DNA]</scope>
    <source>
        <strain evidence="3">XBD2006</strain>
    </source>
</reference>
<dbReference type="OrthoDB" id="9799278at2"/>
<protein>
    <submittedName>
        <fullName evidence="2">Polysaccharide pyruvyl transferase</fullName>
    </submittedName>
</protein>
<evidence type="ECO:0000259" key="1">
    <source>
        <dbReference type="Pfam" id="PF04230"/>
    </source>
</evidence>
<sequence>FAEFSYGIKHTKRVYTAADIDECVDDFDIFVVGSDQIWGIENDMPLINLPIMCLNFLPKNKVGITYAASFGGMRASSRNDEIIKNEIKNFRYVSVRERSASRYIQEIHGIAPEVVLDPVFLLDEGEWRSVANESDESCEPYLLFYTAGADPRQEEILLNLYEQLNVKVRRLGYIDGELIGPKEFITWIKNAKYILTDSFHATVFSIIFHKNVVVLPVDNKQKDISKNSRLIDLLETFGMKERYISDIADAQNAVKNAEKLFAQAVDYDHVEKTLEVERQKSFKYIKVALESQNDTMSDCDNGSIGDEPDNRPQRYYMKSISKNASMDRMKYENAYWEEFVARQALLRAYYNEIERSDLMLKVAKVEAAGAFIDNYLIESKSIFIYGAGKLGKSLLMCFKKVDGFFDKANSITNCEGIHVYQPYSDEARLEIGDGSGITVVVTPVWDFYDIKEELVCEYRNIHPVSAKELVEQMLQKLV</sequence>
<keyword evidence="3" id="KW-1185">Reference proteome</keyword>
<dbReference type="GO" id="GO:0016740">
    <property type="term" value="F:transferase activity"/>
    <property type="evidence" value="ECO:0007669"/>
    <property type="project" value="UniProtKB-KW"/>
</dbReference>
<evidence type="ECO:0000313" key="3">
    <source>
        <dbReference type="Proteomes" id="UP000183047"/>
    </source>
</evidence>
<name>A0A1G5H038_9FIRM</name>
<dbReference type="EMBL" id="FMUR01000030">
    <property type="protein sequence ID" value="SCY57215.1"/>
    <property type="molecule type" value="Genomic_DNA"/>
</dbReference>
<organism evidence="2 3">
    <name type="scientific">Butyrivibrio hungatei</name>
    <dbReference type="NCBI Taxonomy" id="185008"/>
    <lineage>
        <taxon>Bacteria</taxon>
        <taxon>Bacillati</taxon>
        <taxon>Bacillota</taxon>
        <taxon>Clostridia</taxon>
        <taxon>Lachnospirales</taxon>
        <taxon>Lachnospiraceae</taxon>
        <taxon>Butyrivibrio</taxon>
    </lineage>
</organism>
<dbReference type="AlphaFoldDB" id="A0A1G5H038"/>
<dbReference type="Proteomes" id="UP000183047">
    <property type="component" value="Unassembled WGS sequence"/>
</dbReference>
<gene>
    <name evidence="2" type="ORF">SAMN02910451_03138</name>
</gene>
<dbReference type="Pfam" id="PF04230">
    <property type="entry name" value="PS_pyruv_trans"/>
    <property type="match status" value="1"/>
</dbReference>
<accession>A0A1G5H038</accession>
<feature type="non-terminal residue" evidence="2">
    <location>
        <position position="1"/>
    </location>
</feature>
<dbReference type="InterPro" id="IPR007345">
    <property type="entry name" value="Polysacch_pyruvyl_Trfase"/>
</dbReference>
<dbReference type="RefSeq" id="WP_074463483.1">
    <property type="nucleotide sequence ID" value="NZ_FMUR01000030.1"/>
</dbReference>
<keyword evidence="2" id="KW-0808">Transferase</keyword>
<evidence type="ECO:0000313" key="2">
    <source>
        <dbReference type="EMBL" id="SCY57215.1"/>
    </source>
</evidence>
<feature type="domain" description="Polysaccharide pyruvyl transferase" evidence="1">
    <location>
        <begin position="17"/>
        <end position="219"/>
    </location>
</feature>